<proteinExistence type="predicted"/>
<organism evidence="2 3">
    <name type="scientific">Eucalyptus globulus</name>
    <name type="common">Tasmanian blue gum</name>
    <dbReference type="NCBI Taxonomy" id="34317"/>
    <lineage>
        <taxon>Eukaryota</taxon>
        <taxon>Viridiplantae</taxon>
        <taxon>Streptophyta</taxon>
        <taxon>Embryophyta</taxon>
        <taxon>Tracheophyta</taxon>
        <taxon>Spermatophyta</taxon>
        <taxon>Magnoliopsida</taxon>
        <taxon>eudicotyledons</taxon>
        <taxon>Gunneridae</taxon>
        <taxon>Pentapetalae</taxon>
        <taxon>rosids</taxon>
        <taxon>malvids</taxon>
        <taxon>Myrtales</taxon>
        <taxon>Myrtaceae</taxon>
        <taxon>Myrtoideae</taxon>
        <taxon>Eucalypteae</taxon>
        <taxon>Eucalyptus</taxon>
    </lineage>
</organism>
<accession>A0ABD3INA4</accession>
<name>A0ABD3INA4_EUCGL</name>
<keyword evidence="3" id="KW-1185">Reference proteome</keyword>
<dbReference type="EMBL" id="JBJKBG010000011">
    <property type="protein sequence ID" value="KAL3715188.1"/>
    <property type="molecule type" value="Genomic_DNA"/>
</dbReference>
<evidence type="ECO:0000259" key="1">
    <source>
        <dbReference type="Pfam" id="PF06972"/>
    </source>
</evidence>
<protein>
    <recommendedName>
        <fullName evidence="1">GBF-interacting protein 1 N-terminal domain-containing protein</fullName>
    </recommendedName>
</protein>
<gene>
    <name evidence="2" type="ORF">ACJRO7_006997</name>
</gene>
<reference evidence="2 3" key="1">
    <citation type="submission" date="2024-11" db="EMBL/GenBank/DDBJ databases">
        <title>Chromosome-level genome assembly of Eucalyptus globulus Labill. provides insights into its genome evolution.</title>
        <authorList>
            <person name="Li X."/>
        </authorList>
    </citation>
    <scope>NUCLEOTIDE SEQUENCE [LARGE SCALE GENOMIC DNA]</scope>
    <source>
        <strain evidence="2">CL2024</strain>
        <tissue evidence="2">Fresh tender leaves</tissue>
    </source>
</reference>
<comment type="caution">
    <text evidence="2">The sequence shown here is derived from an EMBL/GenBank/DDBJ whole genome shotgun (WGS) entry which is preliminary data.</text>
</comment>
<dbReference type="Pfam" id="PF06972">
    <property type="entry name" value="GIP1_N"/>
    <property type="match status" value="1"/>
</dbReference>
<evidence type="ECO:0000313" key="2">
    <source>
        <dbReference type="EMBL" id="KAL3715188.1"/>
    </source>
</evidence>
<dbReference type="AlphaFoldDB" id="A0ABD3INA4"/>
<evidence type="ECO:0000313" key="3">
    <source>
        <dbReference type="Proteomes" id="UP001634007"/>
    </source>
</evidence>
<dbReference type="Proteomes" id="UP001634007">
    <property type="component" value="Unassembled WGS sequence"/>
</dbReference>
<sequence>MIGLFSAEEEKLKGKNREVPVESKEQVERTKEILFNCTEREIYEAHEDCKIDSNDAVTDSFLKVLSTLLRSLPVLGVVFRVVATPSSERCPLF</sequence>
<dbReference type="InterPro" id="IPR009719">
    <property type="entry name" value="GIP1_N"/>
</dbReference>
<feature type="domain" description="GBF-interacting protein 1 N-terminal" evidence="1">
    <location>
        <begin position="19"/>
        <end position="58"/>
    </location>
</feature>